<dbReference type="GO" id="GO:0000307">
    <property type="term" value="C:cyclin-dependent protein kinase holoenzyme complex"/>
    <property type="evidence" value="ECO:0007669"/>
    <property type="project" value="TreeGrafter"/>
</dbReference>
<feature type="compositionally biased region" description="Basic and acidic residues" evidence="1">
    <location>
        <begin position="1"/>
        <end position="10"/>
    </location>
</feature>
<dbReference type="GO" id="GO:0019901">
    <property type="term" value="F:protein kinase binding"/>
    <property type="evidence" value="ECO:0007669"/>
    <property type="project" value="InterPro"/>
</dbReference>
<dbReference type="InterPro" id="IPR013922">
    <property type="entry name" value="Cyclin_PHO80-like"/>
</dbReference>
<dbReference type="GeneID" id="30989482"/>
<dbReference type="GO" id="GO:0016538">
    <property type="term" value="F:cyclin-dependent protein serine/threonine kinase regulator activity"/>
    <property type="evidence" value="ECO:0007669"/>
    <property type="project" value="TreeGrafter"/>
</dbReference>
<proteinExistence type="predicted"/>
<dbReference type="PANTHER" id="PTHR15615">
    <property type="match status" value="1"/>
</dbReference>
<organism evidence="2 4">
    <name type="scientific">Cyberlindnera jadinii (strain ATCC 18201 / CBS 1600 / BCRC 20928 / JCM 3617 / NBRC 0987 / NRRL Y-1542)</name>
    <name type="common">Torula yeast</name>
    <name type="synonym">Candida utilis</name>
    <dbReference type="NCBI Taxonomy" id="983966"/>
    <lineage>
        <taxon>Eukaryota</taxon>
        <taxon>Fungi</taxon>
        <taxon>Dikarya</taxon>
        <taxon>Ascomycota</taxon>
        <taxon>Saccharomycotina</taxon>
        <taxon>Saccharomycetes</taxon>
        <taxon>Phaffomycetales</taxon>
        <taxon>Phaffomycetaceae</taxon>
        <taxon>Cyberlindnera</taxon>
    </lineage>
</organism>
<dbReference type="Gene3D" id="1.10.472.10">
    <property type="entry name" value="Cyclin-like"/>
    <property type="match status" value="1"/>
</dbReference>
<name>A0A0H5CIN4_CYBJN</name>
<dbReference type="OMA" id="AIRISCK"/>
<dbReference type="Proteomes" id="UP000094389">
    <property type="component" value="Unassembled WGS sequence"/>
</dbReference>
<dbReference type="EMBL" id="KV453931">
    <property type="protein sequence ID" value="ODV73215.1"/>
    <property type="molecule type" value="Genomic_DNA"/>
</dbReference>
<feature type="region of interest" description="Disordered" evidence="1">
    <location>
        <begin position="102"/>
        <end position="129"/>
    </location>
</feature>
<dbReference type="CDD" id="cd20558">
    <property type="entry name" value="CYCLIN_ScPCL7-like"/>
    <property type="match status" value="1"/>
</dbReference>
<feature type="region of interest" description="Disordered" evidence="1">
    <location>
        <begin position="1"/>
        <end position="50"/>
    </location>
</feature>
<protein>
    <submittedName>
        <fullName evidence="3">Cyclin-domain-containing protein</fullName>
    </submittedName>
</protein>
<dbReference type="EMBL" id="CDQK01000006">
    <property type="protein sequence ID" value="CEP24414.1"/>
    <property type="molecule type" value="Genomic_DNA"/>
</dbReference>
<evidence type="ECO:0000313" key="4">
    <source>
        <dbReference type="Proteomes" id="UP000038830"/>
    </source>
</evidence>
<dbReference type="STRING" id="983966.A0A0H5CIN4"/>
<reference evidence="4" key="2">
    <citation type="journal article" date="2015" name="J. Biotechnol.">
        <title>The structure of the Cyberlindnera jadinii genome and its relation to Candida utilis analyzed by the occurrence of single nucleotide polymorphisms.</title>
        <authorList>
            <person name="Rupp O."/>
            <person name="Brinkrolf K."/>
            <person name="Buerth C."/>
            <person name="Kunigo M."/>
            <person name="Schneider J."/>
            <person name="Jaenicke S."/>
            <person name="Goesmann A."/>
            <person name="Puehler A."/>
            <person name="Jaeger K.-E."/>
            <person name="Ernst J.F."/>
        </authorList>
    </citation>
    <scope>NUCLEOTIDE SEQUENCE [LARGE SCALE GENOMIC DNA]</scope>
    <source>
        <strain evidence="4">ATCC 18201 / CBS 1600 / BCRC 20928 / JCM 3617 / NBRC 0987 / NRRL Y-1542</strain>
    </source>
</reference>
<reference evidence="3 5" key="3">
    <citation type="journal article" date="2016" name="Proc. Natl. Acad. Sci. U.S.A.">
        <title>Comparative genomics of biotechnologically important yeasts.</title>
        <authorList>
            <person name="Riley R."/>
            <person name="Haridas S."/>
            <person name="Wolfe K.H."/>
            <person name="Lopes M.R."/>
            <person name="Hittinger C.T."/>
            <person name="Goeker M."/>
            <person name="Salamov A.A."/>
            <person name="Wisecaver J.H."/>
            <person name="Long T.M."/>
            <person name="Calvey C.H."/>
            <person name="Aerts A.L."/>
            <person name="Barry K.W."/>
            <person name="Choi C."/>
            <person name="Clum A."/>
            <person name="Coughlan A.Y."/>
            <person name="Deshpande S."/>
            <person name="Douglass A.P."/>
            <person name="Hanson S.J."/>
            <person name="Klenk H.-P."/>
            <person name="LaButti K.M."/>
            <person name="Lapidus A."/>
            <person name="Lindquist E.A."/>
            <person name="Lipzen A.M."/>
            <person name="Meier-Kolthoff J.P."/>
            <person name="Ohm R.A."/>
            <person name="Otillar R.P."/>
            <person name="Pangilinan J.L."/>
            <person name="Peng Y."/>
            <person name="Rokas A."/>
            <person name="Rosa C.A."/>
            <person name="Scheuner C."/>
            <person name="Sibirny A.A."/>
            <person name="Slot J.C."/>
            <person name="Stielow J.B."/>
            <person name="Sun H."/>
            <person name="Kurtzman C.P."/>
            <person name="Blackwell M."/>
            <person name="Grigoriev I.V."/>
            <person name="Jeffries T.W."/>
        </authorList>
    </citation>
    <scope>NUCLEOTIDE SEQUENCE [LARGE SCALE GENOMIC DNA]</scope>
    <source>
        <strain evidence="5">ATCC 18201 / CBS 1600 / BCRC 20928 / JCM 3617 / NBRC 0987 / NRRL Y-1542</strain>
        <strain evidence="3">NRRL Y-1542</strain>
    </source>
</reference>
<dbReference type="RefSeq" id="XP_020070254.1">
    <property type="nucleotide sequence ID" value="XM_020215086.1"/>
</dbReference>
<dbReference type="Pfam" id="PF08613">
    <property type="entry name" value="Cyclin"/>
    <property type="match status" value="1"/>
</dbReference>
<dbReference type="InterPro" id="IPR036915">
    <property type="entry name" value="Cyclin-like_sf"/>
</dbReference>
<evidence type="ECO:0000313" key="3">
    <source>
        <dbReference type="EMBL" id="ODV73215.1"/>
    </source>
</evidence>
<dbReference type="SUPFAM" id="SSF47954">
    <property type="entry name" value="Cyclin-like"/>
    <property type="match status" value="1"/>
</dbReference>
<keyword evidence="5" id="KW-1185">Reference proteome</keyword>
<dbReference type="GO" id="GO:0005634">
    <property type="term" value="C:nucleus"/>
    <property type="evidence" value="ECO:0007669"/>
    <property type="project" value="TreeGrafter"/>
</dbReference>
<accession>A0A0H5CIN4</accession>
<dbReference type="OrthoDB" id="3980263at2759"/>
<dbReference type="PANTHER" id="PTHR15615:SF32">
    <property type="entry name" value="PROTEIN KINASE COMPLEX COMPONENT, PUTATIVE (AFU_ORTHOLOGUE AFUA_2G07660)-RELATED"/>
    <property type="match status" value="1"/>
</dbReference>
<reference evidence="2" key="1">
    <citation type="submission" date="2014-12" db="EMBL/GenBank/DDBJ databases">
        <authorList>
            <person name="Jaenicke S."/>
        </authorList>
    </citation>
    <scope>NUCLEOTIDE SEQUENCE [LARGE SCALE GENOMIC DNA]</scope>
    <source>
        <strain evidence="2">CBS1600</strain>
    </source>
</reference>
<evidence type="ECO:0000313" key="5">
    <source>
        <dbReference type="Proteomes" id="UP000094389"/>
    </source>
</evidence>
<dbReference type="AlphaFoldDB" id="A0A0H5CIN4"/>
<dbReference type="Proteomes" id="UP000038830">
    <property type="component" value="Unassembled WGS sequence"/>
</dbReference>
<gene>
    <name evidence="2" type="ORF">BN1211_5237</name>
    <name evidence="3" type="ORF">CYBJADRAFT_167816</name>
</gene>
<accession>A0A1E4S140</accession>
<sequence>MDDIPLRIRTTETFVDAPQPQQPQHQEQQHQEQQQHSRPASPMAPPACPKLDQVDISEALNNNDNKTLDVNALEPLTALALLDSLIKRLMDLKDETELVIESNCSEASQDEEEEENPLSPKKRRWSDEGSETLVIGEHEAVLSEEPSPSSELGQRQRLAKRFDLKFDPNISATSYLERIHQYCQFSTATYLATAYYIHRVAVELKLVKLTNLNVHRLIIAAIRISCKTLEDINHRQLFIAKMGGVNAKDLLSLEITLLFLIKFECQVNESTLAQTITNVKRLLNP</sequence>
<evidence type="ECO:0000313" key="2">
    <source>
        <dbReference type="EMBL" id="CEP24414.1"/>
    </source>
</evidence>
<evidence type="ECO:0000256" key="1">
    <source>
        <dbReference type="SAM" id="MobiDB-lite"/>
    </source>
</evidence>